<dbReference type="Gene3D" id="3.40.190.10">
    <property type="entry name" value="Periplasmic binding protein-like II"/>
    <property type="match status" value="1"/>
</dbReference>
<sequence length="85" mass="8917">MIRVLRIAVPDVGKPLSYKDGEALKGMDVDLANAVADTLGLKAEIGPIPPLPSGDGTAPGCILRRPHPLAAADTTTRRLDADHPR</sequence>
<dbReference type="InterPro" id="IPR001638">
    <property type="entry name" value="Solute-binding_3/MltF_N"/>
</dbReference>
<feature type="compositionally biased region" description="Basic and acidic residues" evidence="1">
    <location>
        <begin position="75"/>
        <end position="85"/>
    </location>
</feature>
<evidence type="ECO:0000313" key="3">
    <source>
        <dbReference type="EMBL" id="MFC3073673.1"/>
    </source>
</evidence>
<accession>A0ABV7DHB7</accession>
<dbReference type="EMBL" id="JBHRSP010000017">
    <property type="protein sequence ID" value="MFC3073673.1"/>
    <property type="molecule type" value="Genomic_DNA"/>
</dbReference>
<comment type="caution">
    <text evidence="3">The sequence shown here is derived from an EMBL/GenBank/DDBJ whole genome shotgun (WGS) entry which is preliminary data.</text>
</comment>
<evidence type="ECO:0000259" key="2">
    <source>
        <dbReference type="Pfam" id="PF00497"/>
    </source>
</evidence>
<dbReference type="RefSeq" id="WP_257313569.1">
    <property type="nucleotide sequence ID" value="NZ_JANFDG010000004.1"/>
</dbReference>
<reference evidence="4" key="1">
    <citation type="journal article" date="2019" name="Int. J. Syst. Evol. Microbiol.">
        <title>The Global Catalogue of Microorganisms (GCM) 10K type strain sequencing project: providing services to taxonomists for standard genome sequencing and annotation.</title>
        <authorList>
            <consortium name="The Broad Institute Genomics Platform"/>
            <consortium name="The Broad Institute Genome Sequencing Center for Infectious Disease"/>
            <person name="Wu L."/>
            <person name="Ma J."/>
        </authorList>
    </citation>
    <scope>NUCLEOTIDE SEQUENCE [LARGE SCALE GENOMIC DNA]</scope>
    <source>
        <strain evidence="4">KCTC 52677</strain>
    </source>
</reference>
<dbReference type="Pfam" id="PF00497">
    <property type="entry name" value="SBP_bac_3"/>
    <property type="match status" value="1"/>
</dbReference>
<feature type="region of interest" description="Disordered" evidence="1">
    <location>
        <begin position="46"/>
        <end position="85"/>
    </location>
</feature>
<evidence type="ECO:0000256" key="1">
    <source>
        <dbReference type="SAM" id="MobiDB-lite"/>
    </source>
</evidence>
<keyword evidence="4" id="KW-1185">Reference proteome</keyword>
<feature type="domain" description="Solute-binding protein family 3/N-terminal" evidence="2">
    <location>
        <begin position="5"/>
        <end position="48"/>
    </location>
</feature>
<gene>
    <name evidence="3" type="ORF">ACFOHH_11230</name>
</gene>
<proteinExistence type="predicted"/>
<evidence type="ECO:0000313" key="4">
    <source>
        <dbReference type="Proteomes" id="UP001595377"/>
    </source>
</evidence>
<dbReference type="SUPFAM" id="SSF53850">
    <property type="entry name" value="Periplasmic binding protein-like II"/>
    <property type="match status" value="1"/>
</dbReference>
<protein>
    <submittedName>
        <fullName evidence="3">Transporter substrate-binding domain-containing protein</fullName>
    </submittedName>
</protein>
<dbReference type="Proteomes" id="UP001595377">
    <property type="component" value="Unassembled WGS sequence"/>
</dbReference>
<name>A0ABV7DHB7_9HYPH</name>
<organism evidence="3 4">
    <name type="scientific">Shinella pollutisoli</name>
    <dbReference type="NCBI Taxonomy" id="2250594"/>
    <lineage>
        <taxon>Bacteria</taxon>
        <taxon>Pseudomonadati</taxon>
        <taxon>Pseudomonadota</taxon>
        <taxon>Alphaproteobacteria</taxon>
        <taxon>Hyphomicrobiales</taxon>
        <taxon>Rhizobiaceae</taxon>
        <taxon>Shinella</taxon>
    </lineage>
</organism>